<proteinExistence type="predicted"/>
<evidence type="ECO:0000313" key="1">
    <source>
        <dbReference type="EMBL" id="DAD90236.1"/>
    </source>
</evidence>
<organism evidence="1">
    <name type="scientific">Myoviridae sp. ct8ME27</name>
    <dbReference type="NCBI Taxonomy" id="2826622"/>
    <lineage>
        <taxon>Viruses</taxon>
        <taxon>Duplodnaviria</taxon>
        <taxon>Heunggongvirae</taxon>
        <taxon>Uroviricota</taxon>
        <taxon>Caudoviricetes</taxon>
    </lineage>
</organism>
<accession>A0A8S5N6X8</accession>
<sequence>MRSLNNHGLIWINNNINIIVTKNSNYCAEFI</sequence>
<reference evidence="1" key="1">
    <citation type="journal article" date="2021" name="Proc. Natl. Acad. Sci. U.S.A.">
        <title>A Catalog of Tens of Thousands of Viruses from Human Metagenomes Reveals Hidden Associations with Chronic Diseases.</title>
        <authorList>
            <person name="Tisza M.J."/>
            <person name="Buck C.B."/>
        </authorList>
    </citation>
    <scope>NUCLEOTIDE SEQUENCE</scope>
    <source>
        <strain evidence="1">Ct8ME27</strain>
    </source>
</reference>
<protein>
    <submittedName>
        <fullName evidence="1">Uncharacterized protein</fullName>
    </submittedName>
</protein>
<dbReference type="EMBL" id="BK015080">
    <property type="protein sequence ID" value="DAD90236.1"/>
    <property type="molecule type" value="Genomic_DNA"/>
</dbReference>
<name>A0A8S5N6X8_9CAUD</name>